<comment type="caution">
    <text evidence="1">The sequence shown here is derived from an EMBL/GenBank/DDBJ whole genome shotgun (WGS) entry which is preliminary data.</text>
</comment>
<evidence type="ECO:0000313" key="2">
    <source>
        <dbReference type="Proteomes" id="UP000798662"/>
    </source>
</evidence>
<dbReference type="Proteomes" id="UP000798662">
    <property type="component" value="Chromosome 1"/>
</dbReference>
<reference evidence="1" key="1">
    <citation type="submission" date="2019-11" db="EMBL/GenBank/DDBJ databases">
        <title>Nori genome reveals adaptations in red seaweeds to the harsh intertidal environment.</title>
        <authorList>
            <person name="Wang D."/>
            <person name="Mao Y."/>
        </authorList>
    </citation>
    <scope>NUCLEOTIDE SEQUENCE</scope>
    <source>
        <tissue evidence="1">Gametophyte</tissue>
    </source>
</reference>
<name>A0ACC3BLC3_PYRYE</name>
<dbReference type="EMBL" id="CM020618">
    <property type="protein sequence ID" value="KAK1858291.1"/>
    <property type="molecule type" value="Genomic_DNA"/>
</dbReference>
<organism evidence="1 2">
    <name type="scientific">Pyropia yezoensis</name>
    <name type="common">Susabi-nori</name>
    <name type="synonym">Porphyra yezoensis</name>
    <dbReference type="NCBI Taxonomy" id="2788"/>
    <lineage>
        <taxon>Eukaryota</taxon>
        <taxon>Rhodophyta</taxon>
        <taxon>Bangiophyceae</taxon>
        <taxon>Bangiales</taxon>
        <taxon>Bangiaceae</taxon>
        <taxon>Pyropia</taxon>
    </lineage>
</organism>
<gene>
    <name evidence="1" type="ORF">I4F81_000900</name>
</gene>
<evidence type="ECO:0000313" key="1">
    <source>
        <dbReference type="EMBL" id="KAK1858291.1"/>
    </source>
</evidence>
<accession>A0ACC3BLC3</accession>
<protein>
    <submittedName>
        <fullName evidence="1">Uncharacterized protein</fullName>
    </submittedName>
</protein>
<proteinExistence type="predicted"/>
<keyword evidence="2" id="KW-1185">Reference proteome</keyword>
<sequence>MPPPQKGTGASPPPPGTVVELVGLTGAPHLNGCRGTVVSGVDAATGRVRVELEGAPPRAVRPAHLRWPPPPPPPAIVPAAAPPLPRAIATARAACYYYAHGNTPPAYLFPGVPAGAPARVALLAAGDLRAAFYSVWADSGGVGGAGPPPRRAHYVVNDREAAVVARDLVLLALVRGGRGGGKWTGGASVPPRVLFEVWFCLRLGAAAVAALRRVLADLLAGEDAGGEGGGTGGEPTLRRLRVRFQSAACWAAVRAVLARWAAWSLDWRVVGAARSAVLLSKYQEPSLDAVGTTAAATQLLSLTKEAAGFPAAAATAEVVHYFVTGCVRFGGGGGSGGAAPASPPNRAVTNPTLFLSPTAYDLHYASNPFSAFPLYSPIYDPVTPLASLCVAQLGSWAAAVAGAAGDHLTWLFSVSDCVALCGTLPPASFAVVDTSNVADHVGLLPLLVATRPLLSPGGLLLTQSLRHSSYARNVDAYLQHHLVVGPPHWPSLLGWRCLGHEGDAAAPPPGPIGLALPDVAGAVAAAMMPGGISPVRYELNLVWTPAPAPVPRLRLDTTPAVRELVRACAPPVVTTPLGAFLLPSVGRRVHLLTLLPLLATGLGGAALLSAETNWEVADVLAALQDAQGKGGRGEEASAATVLHLASVTLADGQLFGEEAPMEHEPYMLLRVGDRAMVYTGLSVTADAAPATTYTVRWLVNLSRLPGAVVEMVTNGTVLWRRPAEEVATAPLPAATVAAWATRYAPRTAGTVPVDNPPWEGLVAREDAWEVTVATPRGWATPLAAGAMARPVVQAAASGGVRLSMSAASARHADVVLQLPGPVVPGGVTVVSAAADRLTIVARKGRYDLPSRVPADLWVGDSGAWAPMVVPADVCIFQSGLQMTEEEKFVARSRPPGEVPPLLALKDTLMFLFQCSDEVLFAIQVDEAGARGAPPRGAVLLHHGLRREHRTGVIAADVSVCFLEPTVASVLSPFMQTLLRRFPLSRTIRISAGEFQILRPVVAAMAARAKDAGGVRAPSPRVVVPAPLRPHFTRVLLQPLFAKAHAPSSVHDGRVDLPTADETPVVEMQAAKDAGVRLVKAAKWGPAAIAFRRAILAHFRAPVAEQLEGPQRRLAGVTFLNLSLCLLHGAAPVGVGGGGHNNGGPGGDPSLAEAVAAAGEAADLLTVPGSVDGGALVAKAAYRKGLALERLGLLRQAAESFAQAAARLPADAAIAQAVRRVREAAGAP</sequence>